<proteinExistence type="predicted"/>
<evidence type="ECO:0000313" key="2">
    <source>
        <dbReference type="EMBL" id="QUC21598.1"/>
    </source>
</evidence>
<evidence type="ECO:0000313" key="4">
    <source>
        <dbReference type="Proteomes" id="UP000054053"/>
    </source>
</evidence>
<reference evidence="2" key="3">
    <citation type="submission" date="2020-03" db="EMBL/GenBank/DDBJ databases">
        <title>A mixture of massive structural variations and highly conserved coding sequences in Ustilaginoidea virens genome.</title>
        <authorList>
            <person name="Zhang K."/>
            <person name="Zhao Z."/>
            <person name="Zhang Z."/>
            <person name="Li Y."/>
            <person name="Hsiang T."/>
            <person name="Sun W."/>
        </authorList>
    </citation>
    <scope>NUCLEOTIDE SEQUENCE</scope>
    <source>
        <strain evidence="2">UV-8b</strain>
    </source>
</reference>
<dbReference type="EMBL" id="CP072756">
    <property type="protein sequence ID" value="QUC21598.1"/>
    <property type="molecule type" value="Genomic_DNA"/>
</dbReference>
<accession>A0A063C792</accession>
<dbReference type="OrthoDB" id="5291209at2759"/>
<organism evidence="1 4">
    <name type="scientific">Ustilaginoidea virens</name>
    <name type="common">Rice false smut fungus</name>
    <name type="synonym">Villosiclava virens</name>
    <dbReference type="NCBI Taxonomy" id="1159556"/>
    <lineage>
        <taxon>Eukaryota</taxon>
        <taxon>Fungi</taxon>
        <taxon>Dikarya</taxon>
        <taxon>Ascomycota</taxon>
        <taxon>Pezizomycotina</taxon>
        <taxon>Sordariomycetes</taxon>
        <taxon>Hypocreomycetidae</taxon>
        <taxon>Hypocreales</taxon>
        <taxon>Clavicipitaceae</taxon>
        <taxon>Ustilaginoidea</taxon>
    </lineage>
</organism>
<dbReference type="Proteomes" id="UP000054053">
    <property type="component" value="Unassembled WGS sequence"/>
</dbReference>
<evidence type="ECO:0000313" key="1">
    <source>
        <dbReference type="EMBL" id="GAO13568.1"/>
    </source>
</evidence>
<dbReference type="KEGG" id="uvi:66066618"/>
<dbReference type="HOGENOM" id="CLU_048775_0_0_1"/>
<dbReference type="Proteomes" id="UP000027002">
    <property type="component" value="Chromosome 4"/>
</dbReference>
<dbReference type="RefSeq" id="XP_042999271.1">
    <property type="nucleotide sequence ID" value="XM_043143338.1"/>
</dbReference>
<gene>
    <name evidence="2" type="ORF">UV8b_05841</name>
    <name evidence="1" type="ORF">UVI_02015590</name>
</gene>
<sequence>MASPYRGFTVKAHIHFDYSPTNAAVPFTDDVSTAVRIAGANGTARTFHPIIDTGSCGFVISAVDLPDWTKEEAARNPPGWEFLSSSKILYSGHWIPRDVAFTNAKQVVVARVPLLAVESKVHCPGYNATRDRDACPAAAAAGASATPMPSNIRVLGVGFGREHDGMPQGTPDKNAFINVRSIGGLDVAGSPDFRNGYIVDRAGVTVGLTEENTARMRFAKLDVRPGAADARDWDQVLGAVAIDGSSLFVGKALVDTGVSQMYATVPKGTKVKRTKPPVLDDASFVELRIGPLGNGGFAAQDNFTVGQGKGQDEGIVPSSVRVTLADPEKNAPHLNTGRHFLRRWETAFDCDGGFFGLRRVQEHD</sequence>
<name>A0A063C792_USTVR</name>
<dbReference type="EMBL" id="BBTG02000006">
    <property type="protein sequence ID" value="GAO13568.1"/>
    <property type="molecule type" value="Genomic_DNA"/>
</dbReference>
<dbReference type="GeneID" id="66066618"/>
<dbReference type="AlphaFoldDB" id="A0A063C792"/>
<reference evidence="1" key="1">
    <citation type="journal article" date="2016" name="Genome Announc.">
        <title>Genome Sequence of Ustilaginoidea virens IPU010, a Rice Pathogenic Fungus Causing False Smut.</title>
        <authorList>
            <person name="Kumagai T."/>
            <person name="Ishii T."/>
            <person name="Terai G."/>
            <person name="Umemura M."/>
            <person name="Machida M."/>
            <person name="Asai K."/>
        </authorList>
    </citation>
    <scope>NUCLEOTIDE SEQUENCE [LARGE SCALE GENOMIC DNA]</scope>
    <source>
        <strain evidence="1">IPU010</strain>
    </source>
</reference>
<protein>
    <submittedName>
        <fullName evidence="1">Uncharacterized protein</fullName>
    </submittedName>
</protein>
<evidence type="ECO:0000313" key="3">
    <source>
        <dbReference type="Proteomes" id="UP000027002"/>
    </source>
</evidence>
<keyword evidence="3" id="KW-1185">Reference proteome</keyword>
<reference evidence="4" key="2">
    <citation type="journal article" date="2016" name="Genome Announc.">
        <title>Genome sequence of Ustilaginoidea virens IPU010, a rice pathogenic fungus causing false smut.</title>
        <authorList>
            <person name="Kumagai T."/>
            <person name="Ishii T."/>
            <person name="Terai G."/>
            <person name="Umemura M."/>
            <person name="Machida M."/>
            <person name="Asai K."/>
        </authorList>
    </citation>
    <scope>NUCLEOTIDE SEQUENCE [LARGE SCALE GENOMIC DNA]</scope>
    <source>
        <strain evidence="4">IPU010</strain>
    </source>
</reference>
<dbReference type="STRING" id="1159556.A0A063C792"/>